<accession>A0A8J6XSM1</accession>
<dbReference type="AlphaFoldDB" id="A0A8J6XSM1"/>
<keyword evidence="2" id="KW-1185">Reference proteome</keyword>
<proteinExistence type="predicted"/>
<dbReference type="Proteomes" id="UP000629098">
    <property type="component" value="Unassembled WGS sequence"/>
</dbReference>
<name>A0A8J6XSM1_9CYAN</name>
<gene>
    <name evidence="1" type="ORF">ICL16_28200</name>
</gene>
<dbReference type="Pfam" id="PF11387">
    <property type="entry name" value="DUF2795"/>
    <property type="match status" value="1"/>
</dbReference>
<protein>
    <submittedName>
        <fullName evidence="1">DUF2795 domain-containing protein</fullName>
    </submittedName>
</protein>
<evidence type="ECO:0000313" key="1">
    <source>
        <dbReference type="EMBL" id="MBD2775837.1"/>
    </source>
</evidence>
<dbReference type="InterPro" id="IPR021527">
    <property type="entry name" value="DUF2795"/>
</dbReference>
<sequence>MARAISVQLQKNLNEVNYPISKKDLIKYAEQKGVDERVLRTLKQIPSQQYETSAAVSEAVGNVQ</sequence>
<dbReference type="RefSeq" id="WP_190834801.1">
    <property type="nucleotide sequence ID" value="NZ_CAWPPI010000086.1"/>
</dbReference>
<organism evidence="1 2">
    <name type="scientific">Iningainema tapete BLCC-T55</name>
    <dbReference type="NCBI Taxonomy" id="2748662"/>
    <lineage>
        <taxon>Bacteria</taxon>
        <taxon>Bacillati</taxon>
        <taxon>Cyanobacteriota</taxon>
        <taxon>Cyanophyceae</taxon>
        <taxon>Nostocales</taxon>
        <taxon>Scytonemataceae</taxon>
        <taxon>Iningainema tapete</taxon>
    </lineage>
</organism>
<dbReference type="EMBL" id="JACXAE010000086">
    <property type="protein sequence ID" value="MBD2775837.1"/>
    <property type="molecule type" value="Genomic_DNA"/>
</dbReference>
<reference evidence="1" key="1">
    <citation type="submission" date="2020-09" db="EMBL/GenBank/DDBJ databases">
        <title>Iningainema tapete sp. nov. (Scytonemataceae, Cyanobacteria) from greenhouses in central Florida (USA) produces two types of nodularin with biosynthetic potential for microcystin-LR and anabaenopeptins.</title>
        <authorList>
            <person name="Berthold D.E."/>
            <person name="Lefler F.W."/>
            <person name="Huang I.-S."/>
            <person name="Abdulla H."/>
            <person name="Zimba P.V."/>
            <person name="Laughinghouse H.D. IV."/>
        </authorList>
    </citation>
    <scope>NUCLEOTIDE SEQUENCE</scope>
    <source>
        <strain evidence="1">BLCCT55</strain>
    </source>
</reference>
<comment type="caution">
    <text evidence="1">The sequence shown here is derived from an EMBL/GenBank/DDBJ whole genome shotgun (WGS) entry which is preliminary data.</text>
</comment>
<evidence type="ECO:0000313" key="2">
    <source>
        <dbReference type="Proteomes" id="UP000629098"/>
    </source>
</evidence>